<dbReference type="EMBL" id="BKCJ010007698">
    <property type="protein sequence ID" value="GEU78560.1"/>
    <property type="molecule type" value="Genomic_DNA"/>
</dbReference>
<dbReference type="SUPFAM" id="SSF56672">
    <property type="entry name" value="DNA/RNA polymerases"/>
    <property type="match status" value="1"/>
</dbReference>
<evidence type="ECO:0000313" key="3">
    <source>
        <dbReference type="EMBL" id="GEU78560.1"/>
    </source>
</evidence>
<name>A0A6L2MXI2_TANCI</name>
<protein>
    <submittedName>
        <fullName evidence="3">Copia protein</fullName>
    </submittedName>
</protein>
<accession>A0A6L2MXI2</accession>
<feature type="domain" description="Reverse transcriptase Ty1/copia-type" evidence="2">
    <location>
        <begin position="138"/>
        <end position="183"/>
    </location>
</feature>
<evidence type="ECO:0000256" key="1">
    <source>
        <dbReference type="SAM" id="MobiDB-lite"/>
    </source>
</evidence>
<dbReference type="Pfam" id="PF07727">
    <property type="entry name" value="RVT_2"/>
    <property type="match status" value="2"/>
</dbReference>
<dbReference type="AlphaFoldDB" id="A0A6L2MXI2"/>
<dbReference type="InterPro" id="IPR043502">
    <property type="entry name" value="DNA/RNA_pol_sf"/>
</dbReference>
<dbReference type="InterPro" id="IPR013103">
    <property type="entry name" value="RVT_2"/>
</dbReference>
<feature type="region of interest" description="Disordered" evidence="1">
    <location>
        <begin position="1"/>
        <end position="29"/>
    </location>
</feature>
<proteinExistence type="predicted"/>
<organism evidence="3">
    <name type="scientific">Tanacetum cinerariifolium</name>
    <name type="common">Dalmatian daisy</name>
    <name type="synonym">Chrysanthemum cinerariifolium</name>
    <dbReference type="NCBI Taxonomy" id="118510"/>
    <lineage>
        <taxon>Eukaryota</taxon>
        <taxon>Viridiplantae</taxon>
        <taxon>Streptophyta</taxon>
        <taxon>Embryophyta</taxon>
        <taxon>Tracheophyta</taxon>
        <taxon>Spermatophyta</taxon>
        <taxon>Magnoliopsida</taxon>
        <taxon>eudicotyledons</taxon>
        <taxon>Gunneridae</taxon>
        <taxon>Pentapetalae</taxon>
        <taxon>asterids</taxon>
        <taxon>campanulids</taxon>
        <taxon>Asterales</taxon>
        <taxon>Asteraceae</taxon>
        <taxon>Asteroideae</taxon>
        <taxon>Anthemideae</taxon>
        <taxon>Anthemidinae</taxon>
        <taxon>Tanacetum</taxon>
    </lineage>
</organism>
<feature type="domain" description="Reverse transcriptase Ty1/copia-type" evidence="2">
    <location>
        <begin position="184"/>
        <end position="342"/>
    </location>
</feature>
<reference evidence="3" key="1">
    <citation type="journal article" date="2019" name="Sci. Rep.">
        <title>Draft genome of Tanacetum cinerariifolium, the natural source of mosquito coil.</title>
        <authorList>
            <person name="Yamashiro T."/>
            <person name="Shiraishi A."/>
            <person name="Satake H."/>
            <person name="Nakayama K."/>
        </authorList>
    </citation>
    <scope>NUCLEOTIDE SEQUENCE</scope>
</reference>
<sequence>MFKLTNLQEHKEPQLNLQGTEPKDTSGDEVDDSLLNFADKFFQKELARLKVHPGSLPVPTGYILVPAGATMVSTDDVPIHTSSSTDSFFDDEPTTRFPCPPYLGNHDPSPGIFSFSSYDDEFGAALNNVASTVEVSKYTIETKWILKNKRDAKGIVVRNKARLVAQGYRQEEGIDYDEVFNPVSVFLYERIDKEVYVTQPKGFVDPQHPKKVYKVVKALYGLHQAQRAWYATLYTFLLKHGYKRGTIDKTLFLKKNNKDIILVQVYIDDIIFGSTTMAWCDEFEALIKGEFQMSAMGELTFFLGLQVLQRPDGIFINQAKYVQEILHKFDLGSVETETTPYEAPKPKSKNESDVLDYAGANKDRKSTTGGLSTLHCDQQPLQNLNPNSTSSMAALRYRDEHNKVGYLLKPTGSDDYHQIIDFLRASRIRSPELGPPAIQATIDKTPYTITEDLVRSQLQLADDGGIDDLPIAKIYSGMDNLGYVTEGKLTFFKNKFSPQWRFLVHTILHCLSTKSGSWDQFGSPIAVALICLSDGRRFN</sequence>
<gene>
    <name evidence="3" type="ORF">Tci_050538</name>
</gene>
<comment type="caution">
    <text evidence="3">The sequence shown here is derived from an EMBL/GenBank/DDBJ whole genome shotgun (WGS) entry which is preliminary data.</text>
</comment>
<evidence type="ECO:0000259" key="2">
    <source>
        <dbReference type="Pfam" id="PF07727"/>
    </source>
</evidence>